<evidence type="ECO:0000256" key="1">
    <source>
        <dbReference type="ARBA" id="ARBA00006817"/>
    </source>
</evidence>
<dbReference type="EMBL" id="SIRE01000026">
    <property type="protein sequence ID" value="TBL71349.1"/>
    <property type="molecule type" value="Genomic_DNA"/>
</dbReference>
<dbReference type="SUPFAM" id="SSF55961">
    <property type="entry name" value="Bet v1-like"/>
    <property type="match status" value="1"/>
</dbReference>
<dbReference type="Pfam" id="PF08327">
    <property type="entry name" value="AHSA1"/>
    <property type="match status" value="1"/>
</dbReference>
<dbReference type="Proteomes" id="UP000293142">
    <property type="component" value="Unassembled WGS sequence"/>
</dbReference>
<proteinExistence type="inferred from homology"/>
<evidence type="ECO:0000259" key="2">
    <source>
        <dbReference type="Pfam" id="PF08327"/>
    </source>
</evidence>
<accession>A0A4Q9DGJ0</accession>
<sequence length="158" mass="18655">MLAVIQKSGDGYTVRYERRLKHSVEKVWSYLTENEKLSRWFSELRVEDLREGGSIQFAMPDGTFIEMKILELTLYSVLEYTWAEDIVRLELYPESYGCRLVMIETLTKLTDHTPKDVAGWDVCLDVIEMLLEGKTIESRMDLWKIKYELYVQEIARLT</sequence>
<dbReference type="InterPro" id="IPR023393">
    <property type="entry name" value="START-like_dom_sf"/>
</dbReference>
<dbReference type="OrthoDB" id="9803476at2"/>
<comment type="caution">
    <text evidence="3">The sequence shown here is derived from an EMBL/GenBank/DDBJ whole genome shotgun (WGS) entry which is preliminary data.</text>
</comment>
<feature type="domain" description="Activator of Hsp90 ATPase homologue 1/2-like C-terminal" evidence="2">
    <location>
        <begin position="22"/>
        <end position="132"/>
    </location>
</feature>
<comment type="similarity">
    <text evidence="1">Belongs to the AHA1 family.</text>
</comment>
<evidence type="ECO:0000313" key="4">
    <source>
        <dbReference type="Proteomes" id="UP000293142"/>
    </source>
</evidence>
<gene>
    <name evidence="3" type="ORF">EYB31_30095</name>
</gene>
<dbReference type="InterPro" id="IPR013538">
    <property type="entry name" value="ASHA1/2-like_C"/>
</dbReference>
<keyword evidence="4" id="KW-1185">Reference proteome</keyword>
<dbReference type="CDD" id="cd08899">
    <property type="entry name" value="SRPBCC_CalC_Aha1-like_6"/>
    <property type="match status" value="1"/>
</dbReference>
<dbReference type="Gene3D" id="3.30.530.20">
    <property type="match status" value="1"/>
</dbReference>
<protein>
    <submittedName>
        <fullName evidence="3">SRPBCC family protein</fullName>
    </submittedName>
</protein>
<evidence type="ECO:0000313" key="3">
    <source>
        <dbReference type="EMBL" id="TBL71349.1"/>
    </source>
</evidence>
<name>A0A4Q9DGJ0_9BACL</name>
<organism evidence="3 4">
    <name type="scientific">Paenibacillus thalictri</name>
    <dbReference type="NCBI Taxonomy" id="2527873"/>
    <lineage>
        <taxon>Bacteria</taxon>
        <taxon>Bacillati</taxon>
        <taxon>Bacillota</taxon>
        <taxon>Bacilli</taxon>
        <taxon>Bacillales</taxon>
        <taxon>Paenibacillaceae</taxon>
        <taxon>Paenibacillus</taxon>
    </lineage>
</organism>
<dbReference type="RefSeq" id="WP_131017214.1">
    <property type="nucleotide sequence ID" value="NZ_SIRE01000026.1"/>
</dbReference>
<dbReference type="AlphaFoldDB" id="A0A4Q9DGJ0"/>
<reference evidence="3 4" key="1">
    <citation type="submission" date="2019-02" db="EMBL/GenBank/DDBJ databases">
        <title>Paenibacillus sp. nov., isolated from surface-sterilized tissue of Thalictrum simplex L.</title>
        <authorList>
            <person name="Tuo L."/>
        </authorList>
    </citation>
    <scope>NUCLEOTIDE SEQUENCE [LARGE SCALE GENOMIC DNA]</scope>
    <source>
        <strain evidence="3 4">N2SHLJ1</strain>
    </source>
</reference>